<dbReference type="EMBL" id="KV442039">
    <property type="protein sequence ID" value="OAQ29809.1"/>
    <property type="molecule type" value="Genomic_DNA"/>
</dbReference>
<sequence length="229" mass="26133">MSLTATFRKEAEDLVKEQMAAYDPSHDWLHVDRVRRQALKIAKEESTNGKSIDIELVELAALFHDIGDAKFHKEGQPTGREIVMTFLAKHDYAKADIVAKIVESVSFRKELAGIKNEWAESCIELHIVQDADKLDAIGAFGIMRCAAYSGYKNRPLYDPAEKAQLNMTYEQYQAQTKANTGCAISHFHEKLFRLKDMMKTPSAIRMAQKRHDVMVAFVEQIEEEYSMDE</sequence>
<dbReference type="Proteomes" id="UP000078512">
    <property type="component" value="Unassembled WGS sequence"/>
</dbReference>
<name>A0A197JZZ2_9FUNG</name>
<dbReference type="STRING" id="1314771.A0A197JZZ2"/>
<gene>
    <name evidence="2" type="ORF">K457DRAFT_18993</name>
</gene>
<accession>A0A197JZZ2</accession>
<dbReference type="OrthoDB" id="16547at2759"/>
<dbReference type="GO" id="GO:0016787">
    <property type="term" value="F:hydrolase activity"/>
    <property type="evidence" value="ECO:0007669"/>
    <property type="project" value="UniProtKB-KW"/>
</dbReference>
<reference evidence="2 3" key="1">
    <citation type="submission" date="2016-05" db="EMBL/GenBank/DDBJ databases">
        <title>Genome sequencing reveals origins of a unique bacterial endosymbiosis in the earliest lineages of terrestrial Fungi.</title>
        <authorList>
            <consortium name="DOE Joint Genome Institute"/>
            <person name="Uehling J."/>
            <person name="Gryganskyi A."/>
            <person name="Hameed K."/>
            <person name="Tschaplinski T."/>
            <person name="Misztal P."/>
            <person name="Wu S."/>
            <person name="Desiro A."/>
            <person name="Vande Pol N."/>
            <person name="Du Z.-Y."/>
            <person name="Zienkiewicz A."/>
            <person name="Zienkiewicz K."/>
            <person name="Morin E."/>
            <person name="Tisserant E."/>
            <person name="Splivallo R."/>
            <person name="Hainaut M."/>
            <person name="Henrissat B."/>
            <person name="Ohm R."/>
            <person name="Kuo A."/>
            <person name="Yan J."/>
            <person name="Lipzen A."/>
            <person name="Nolan M."/>
            <person name="Labutti K."/>
            <person name="Barry K."/>
            <person name="Goldstein A."/>
            <person name="Labbe J."/>
            <person name="Schadt C."/>
            <person name="Tuskan G."/>
            <person name="Grigoriev I."/>
            <person name="Martin F."/>
            <person name="Vilgalys R."/>
            <person name="Bonito G."/>
        </authorList>
    </citation>
    <scope>NUCLEOTIDE SEQUENCE [LARGE SCALE GENOMIC DNA]</scope>
    <source>
        <strain evidence="2 3">AG-77</strain>
    </source>
</reference>
<evidence type="ECO:0000313" key="3">
    <source>
        <dbReference type="Proteomes" id="UP000078512"/>
    </source>
</evidence>
<dbReference type="Pfam" id="PF01966">
    <property type="entry name" value="HD"/>
    <property type="match status" value="1"/>
</dbReference>
<dbReference type="CDD" id="cd00077">
    <property type="entry name" value="HDc"/>
    <property type="match status" value="1"/>
</dbReference>
<dbReference type="Gene3D" id="1.20.58.1910">
    <property type="match status" value="1"/>
</dbReference>
<dbReference type="InterPro" id="IPR003607">
    <property type="entry name" value="HD/PDEase_dom"/>
</dbReference>
<evidence type="ECO:0000313" key="2">
    <source>
        <dbReference type="EMBL" id="OAQ29809.1"/>
    </source>
</evidence>
<dbReference type="AlphaFoldDB" id="A0A197JZZ2"/>
<dbReference type="PANTHER" id="PTHR33594:SF1">
    <property type="entry name" value="HD_PDEASE DOMAIN-CONTAINING PROTEIN"/>
    <property type="match status" value="1"/>
</dbReference>
<dbReference type="InterPro" id="IPR006674">
    <property type="entry name" value="HD_domain"/>
</dbReference>
<dbReference type="SMART" id="SM00471">
    <property type="entry name" value="HDc"/>
    <property type="match status" value="1"/>
</dbReference>
<keyword evidence="3" id="KW-1185">Reference proteome</keyword>
<proteinExistence type="predicted"/>
<dbReference type="PROSITE" id="PS51831">
    <property type="entry name" value="HD"/>
    <property type="match status" value="1"/>
</dbReference>
<dbReference type="PANTHER" id="PTHR33594">
    <property type="entry name" value="SUPERFAMILY HYDROLASE, PUTATIVE (AFU_ORTHOLOGUE AFUA_1G03035)-RELATED"/>
    <property type="match status" value="1"/>
</dbReference>
<dbReference type="SUPFAM" id="SSF109604">
    <property type="entry name" value="HD-domain/PDEase-like"/>
    <property type="match status" value="1"/>
</dbReference>
<keyword evidence="2" id="KW-0378">Hydrolase</keyword>
<organism evidence="2 3">
    <name type="scientific">Linnemannia elongata AG-77</name>
    <dbReference type="NCBI Taxonomy" id="1314771"/>
    <lineage>
        <taxon>Eukaryota</taxon>
        <taxon>Fungi</taxon>
        <taxon>Fungi incertae sedis</taxon>
        <taxon>Mucoromycota</taxon>
        <taxon>Mortierellomycotina</taxon>
        <taxon>Mortierellomycetes</taxon>
        <taxon>Mortierellales</taxon>
        <taxon>Mortierellaceae</taxon>
        <taxon>Linnemannia</taxon>
    </lineage>
</organism>
<feature type="domain" description="HD" evidence="1">
    <location>
        <begin position="27"/>
        <end position="137"/>
    </location>
</feature>
<protein>
    <submittedName>
        <fullName evidence="2">Hydrolase</fullName>
    </submittedName>
</protein>
<evidence type="ECO:0000259" key="1">
    <source>
        <dbReference type="PROSITE" id="PS51831"/>
    </source>
</evidence>
<dbReference type="Gene3D" id="1.10.472.50">
    <property type="entry name" value="HD-domain/PDEase-like"/>
    <property type="match status" value="1"/>
</dbReference>